<sequence>MSKASAARRLASAAAYGGRGLSVVGAALYGVLVAEALAARKMIGRATKPVYDATGFYGRGRPGPPIQIALLGDSAAIGYGVDRVEHTPGAYWASGMATAADRRVHLRSFPVVGAQSSDLRIQVDQVLEGPCDVAMILIGPNDVTHMVRPAASVRHLAEAVRRLRQAGVEVVVGTCPDLGTIRPILPPLRQVARHWSRRLAAAQAIVALDEGARTVSLGDILGPEFEAAPAELFGPDKFPSPEGYHACADVLLPTTLAAVGLVEPDELLPARSAVRAYARPRPPPSRLRTAPAPSWTRSTSPATAGPSAAAGSSCATAVTRTPRRRRPRRRSTWPEGSPSHPTARRRTPRPRRGGSGASSVRAAGARERLSPLGRRPGCGAGWCRSRPARPAWRRRRSRSSARRCRRRCPARRSRSPSSA</sequence>
<keyword evidence="2" id="KW-1133">Transmembrane helix</keyword>
<feature type="transmembrane region" description="Helical" evidence="2">
    <location>
        <begin position="20"/>
        <end position="39"/>
    </location>
</feature>
<proteinExistence type="predicted"/>
<name>A0A4P7U8T4_9ACTN</name>
<keyword evidence="2" id="KW-0472">Membrane</keyword>
<reference evidence="4 5" key="1">
    <citation type="journal article" date="2008" name="Int. J. Syst. Evol. Microbiol.">
        <title>Nocardioides daphniae sp. nov., isolated from Daphnia cucullata (Crustacea: Cladocera).</title>
        <authorList>
            <person name="Toth E.M."/>
            <person name="Keki Z."/>
            <person name="Homonnay Z.G."/>
            <person name="Borsodi A.K."/>
            <person name="Marialigeti K."/>
            <person name="Schumann P."/>
        </authorList>
    </citation>
    <scope>NUCLEOTIDE SEQUENCE [LARGE SCALE GENOMIC DNA]</scope>
    <source>
        <strain evidence="4 5">JCM 16608</strain>
    </source>
</reference>
<dbReference type="Gene3D" id="3.40.50.1110">
    <property type="entry name" value="SGNH hydrolase"/>
    <property type="match status" value="1"/>
</dbReference>
<evidence type="ECO:0000256" key="2">
    <source>
        <dbReference type="SAM" id="Phobius"/>
    </source>
</evidence>
<evidence type="ECO:0000256" key="1">
    <source>
        <dbReference type="SAM" id="MobiDB-lite"/>
    </source>
</evidence>
<keyword evidence="4" id="KW-0378">Hydrolase</keyword>
<dbReference type="CDD" id="cd01836">
    <property type="entry name" value="FeeA_FeeB_like"/>
    <property type="match status" value="1"/>
</dbReference>
<feature type="compositionally biased region" description="Basic residues" evidence="1">
    <location>
        <begin position="391"/>
        <end position="419"/>
    </location>
</feature>
<evidence type="ECO:0000259" key="3">
    <source>
        <dbReference type="Pfam" id="PF13472"/>
    </source>
</evidence>
<organism evidence="4 5">
    <name type="scientific">Nocardioides daphniae</name>
    <dbReference type="NCBI Taxonomy" id="402297"/>
    <lineage>
        <taxon>Bacteria</taxon>
        <taxon>Bacillati</taxon>
        <taxon>Actinomycetota</taxon>
        <taxon>Actinomycetes</taxon>
        <taxon>Propionibacteriales</taxon>
        <taxon>Nocardioidaceae</taxon>
        <taxon>Nocardioides</taxon>
    </lineage>
</organism>
<dbReference type="Proteomes" id="UP000297025">
    <property type="component" value="Chromosome"/>
</dbReference>
<dbReference type="InterPro" id="IPR036514">
    <property type="entry name" value="SGNH_hydro_sf"/>
</dbReference>
<gene>
    <name evidence="4" type="ORF">E2C04_04000</name>
</gene>
<keyword evidence="2" id="KW-0812">Transmembrane</keyword>
<accession>A0A4P7U8T4</accession>
<feature type="region of interest" description="Disordered" evidence="1">
    <location>
        <begin position="278"/>
        <end position="419"/>
    </location>
</feature>
<dbReference type="EMBL" id="CP038462">
    <property type="protein sequence ID" value="QCC76583.1"/>
    <property type="molecule type" value="Genomic_DNA"/>
</dbReference>
<protein>
    <submittedName>
        <fullName evidence="4">SGNH/GDSL hydrolase family protein</fullName>
    </submittedName>
</protein>
<dbReference type="OrthoDB" id="9804395at2"/>
<feature type="compositionally biased region" description="Basic residues" evidence="1">
    <location>
        <begin position="342"/>
        <end position="352"/>
    </location>
</feature>
<evidence type="ECO:0000313" key="5">
    <source>
        <dbReference type="Proteomes" id="UP000297025"/>
    </source>
</evidence>
<feature type="compositionally biased region" description="Low complexity" evidence="1">
    <location>
        <begin position="286"/>
        <end position="320"/>
    </location>
</feature>
<feature type="domain" description="SGNH hydrolase-type esterase" evidence="3">
    <location>
        <begin position="70"/>
        <end position="245"/>
    </location>
</feature>
<dbReference type="AlphaFoldDB" id="A0A4P7U8T4"/>
<dbReference type="GO" id="GO:0016787">
    <property type="term" value="F:hydrolase activity"/>
    <property type="evidence" value="ECO:0007669"/>
    <property type="project" value="UniProtKB-KW"/>
</dbReference>
<dbReference type="SUPFAM" id="SSF52266">
    <property type="entry name" value="SGNH hydrolase"/>
    <property type="match status" value="1"/>
</dbReference>
<dbReference type="Pfam" id="PF13472">
    <property type="entry name" value="Lipase_GDSL_2"/>
    <property type="match status" value="1"/>
</dbReference>
<feature type="compositionally biased region" description="Basic residues" evidence="1">
    <location>
        <begin position="321"/>
        <end position="331"/>
    </location>
</feature>
<evidence type="ECO:0000313" key="4">
    <source>
        <dbReference type="EMBL" id="QCC76583.1"/>
    </source>
</evidence>
<dbReference type="InterPro" id="IPR013830">
    <property type="entry name" value="SGNH_hydro"/>
</dbReference>
<dbReference type="KEGG" id="ndp:E2C04_04000"/>